<dbReference type="Gene3D" id="2.60.40.1120">
    <property type="entry name" value="Carboxypeptidase-like, regulatory domain"/>
    <property type="match status" value="1"/>
</dbReference>
<accession>A0A1N6K6I1</accession>
<proteinExistence type="inferred from homology"/>
<evidence type="ECO:0000259" key="5">
    <source>
        <dbReference type="SMART" id="SM00965"/>
    </source>
</evidence>
<keyword evidence="3 4" id="KW-0998">Cell outer membrane</keyword>
<dbReference type="SUPFAM" id="SSF49464">
    <property type="entry name" value="Carboxypeptidase regulatory domain-like"/>
    <property type="match status" value="1"/>
</dbReference>
<evidence type="ECO:0000256" key="4">
    <source>
        <dbReference type="PROSITE-ProRule" id="PRU01360"/>
    </source>
</evidence>
<feature type="domain" description="Secretin/TonB short N-terminal" evidence="5">
    <location>
        <begin position="68"/>
        <end position="119"/>
    </location>
</feature>
<dbReference type="EMBL" id="FSRA01000002">
    <property type="protein sequence ID" value="SIO52180.1"/>
    <property type="molecule type" value="Genomic_DNA"/>
</dbReference>
<organism evidence="6 7">
    <name type="scientific">Chitinophaga niabensis</name>
    <dbReference type="NCBI Taxonomy" id="536979"/>
    <lineage>
        <taxon>Bacteria</taxon>
        <taxon>Pseudomonadati</taxon>
        <taxon>Bacteroidota</taxon>
        <taxon>Chitinophagia</taxon>
        <taxon>Chitinophagales</taxon>
        <taxon>Chitinophagaceae</taxon>
        <taxon>Chitinophaga</taxon>
    </lineage>
</organism>
<sequence length="1176" mass="130886">MNKRLFLLTSKSDWLVVTRLMRVVKLTALLLIVANFCANAKTFAQITMSQRNVSLEKVFKEIHRKTGYQFFYKDELMKEAKKVDIDVKDASIEEVLDICFKDQPFGFTITQKTITVVRKNAVKVVTGHPSPPIVIKGKVTDYNNAGLAGVSVSVIGSTTGVFTDIDGNFTITVPDNSVLSFTFIGFKTENLRVGKENTTVTVMLTQQVSSLNDVVVVGYGTQKKVSVVGAVTSIGTNELRQSPTTNLSNALAGRLPGLLVNQFVGGEPGVDQSDVFIRGMATYNTGNNSQKPIVIVDGIERDFQYLNPEEVETFSLLKDASATAVFGVRGANGVILVTTRRGKLMDKPNVTFKAATGISAPIKFPEYLGSADYAMLYNEAQDNDKSTRTRFTAEAIENYKKAKGDNSDGLGYNIDLFDYAFKPSMQQDYSLNIQGGSKTVKYFVMAGYMNQDGNYKHTKLSPYNTNAVFKRYNFRSNIDINITENFYARLNLGGRIQNRIAPGTTAARVVNIANTQPSIYPIILENNDNPANKSIIYKHPEGLLFGTQLYRYNILGEIAYSGFINEYKTFMDGSFALGHKLDFITKGLTAEVQYSYDVQSGNTVNRTIPHESEGYREYGGYATFYPQAGVDIFMNPNGSHYDGAYITPKRSDNATMNNGYDGNTPGAQRKTHLQVTLNYARSFGKHSVTGMLLGLQQRRTIMNDVPFGNQGLAFRATYNYNDRYLFEFNAGYNGSENFPKGARYGFFPAVAAGWVISNERFMENSVINYLKLRGSYGLVGSDLLPGIRFGYLQFFEVNGDTYNFGVGQNNGAPANVYEAPLANLALTWEKARKTNIGIEARTLSNRLSLTLDIFKEHRYDILTTIPNDYGTRNVSAVVGQNAPQLNLGIVDNKGFDLEVGWSDNIGKSFSYYIRPNVSFARNKIIYINEIERIAANGKNVDYARRTGKRIGEQFVFEFSHFVKDQAEADQLNTSNYQKWGALIPGDVVYKDQNGDGQITDQEDRIAMGNPRNPEIQFGLPLGVSYKSFDVSILFQGATNTSVQLINAAAWDFPTYGQDIIGRVKNFHLARWTPATAATATYPALHYGTHLNNKNPNSSLFLADASYMRLKSLEIGYSLSPKFLKRLGLTKTRFYAQGLNLATWDKLSTFDVDPETNTGGDWYPIQKVYNLGVYVTF</sequence>
<dbReference type="Pfam" id="PF13715">
    <property type="entry name" value="CarbopepD_reg_2"/>
    <property type="match status" value="1"/>
</dbReference>
<keyword evidence="4" id="KW-1134">Transmembrane beta strand</keyword>
<dbReference type="InterPro" id="IPR011662">
    <property type="entry name" value="Secretin/TonB_short_N"/>
</dbReference>
<dbReference type="SMART" id="SM00965">
    <property type="entry name" value="STN"/>
    <property type="match status" value="1"/>
</dbReference>
<dbReference type="NCBIfam" id="TIGR04056">
    <property type="entry name" value="OMP_RagA_SusC"/>
    <property type="match status" value="1"/>
</dbReference>
<evidence type="ECO:0000256" key="2">
    <source>
        <dbReference type="ARBA" id="ARBA00023136"/>
    </source>
</evidence>
<dbReference type="RefSeq" id="WP_074242440.1">
    <property type="nucleotide sequence ID" value="NZ_FSRA01000002.1"/>
</dbReference>
<comment type="subcellular location">
    <subcellularLocation>
        <location evidence="4">Cell outer membrane</location>
        <topology evidence="4">Multi-pass membrane protein</topology>
    </subcellularLocation>
</comment>
<dbReference type="InterPro" id="IPR037066">
    <property type="entry name" value="Plug_dom_sf"/>
</dbReference>
<keyword evidence="1 4" id="KW-0813">Transport</keyword>
<keyword evidence="4" id="KW-0812">Transmembrane</keyword>
<reference evidence="6 7" key="1">
    <citation type="submission" date="2016-11" db="EMBL/GenBank/DDBJ databases">
        <authorList>
            <person name="Jaros S."/>
            <person name="Januszkiewicz K."/>
            <person name="Wedrychowicz H."/>
        </authorList>
    </citation>
    <scope>NUCLEOTIDE SEQUENCE [LARGE SCALE GENOMIC DNA]</scope>
    <source>
        <strain evidence="6 7">DSM 24787</strain>
    </source>
</reference>
<protein>
    <submittedName>
        <fullName evidence="6">TonB-linked outer membrane protein, SusC/RagA family</fullName>
    </submittedName>
</protein>
<name>A0A1N6K6I1_9BACT</name>
<dbReference type="InterPro" id="IPR023997">
    <property type="entry name" value="TonB-dep_OMP_SusC/RagA_CS"/>
</dbReference>
<dbReference type="AlphaFoldDB" id="A0A1N6K6I1"/>
<dbReference type="InterPro" id="IPR023996">
    <property type="entry name" value="TonB-dep_OMP_SusC/RagA"/>
</dbReference>
<comment type="similarity">
    <text evidence="4">Belongs to the TonB-dependent receptor family.</text>
</comment>
<dbReference type="SUPFAM" id="SSF56935">
    <property type="entry name" value="Porins"/>
    <property type="match status" value="1"/>
</dbReference>
<dbReference type="Gene3D" id="2.170.130.10">
    <property type="entry name" value="TonB-dependent receptor, plug domain"/>
    <property type="match status" value="1"/>
</dbReference>
<evidence type="ECO:0000313" key="6">
    <source>
        <dbReference type="EMBL" id="SIO52180.1"/>
    </source>
</evidence>
<evidence type="ECO:0000313" key="7">
    <source>
        <dbReference type="Proteomes" id="UP000185003"/>
    </source>
</evidence>
<dbReference type="FunFam" id="2.170.130.10:FF:000003">
    <property type="entry name" value="SusC/RagA family TonB-linked outer membrane protein"/>
    <property type="match status" value="1"/>
</dbReference>
<dbReference type="InterPro" id="IPR012910">
    <property type="entry name" value="Plug_dom"/>
</dbReference>
<keyword evidence="2 4" id="KW-0472">Membrane</keyword>
<dbReference type="STRING" id="536979.SAMN04488055_5183"/>
<evidence type="ECO:0000256" key="1">
    <source>
        <dbReference type="ARBA" id="ARBA00022448"/>
    </source>
</evidence>
<dbReference type="InterPro" id="IPR008969">
    <property type="entry name" value="CarboxyPept-like_regulatory"/>
</dbReference>
<dbReference type="Pfam" id="PF07715">
    <property type="entry name" value="Plug"/>
    <property type="match status" value="1"/>
</dbReference>
<dbReference type="GO" id="GO:0009279">
    <property type="term" value="C:cell outer membrane"/>
    <property type="evidence" value="ECO:0007669"/>
    <property type="project" value="UniProtKB-SubCell"/>
</dbReference>
<evidence type="ECO:0000256" key="3">
    <source>
        <dbReference type="ARBA" id="ARBA00023237"/>
    </source>
</evidence>
<dbReference type="NCBIfam" id="TIGR04057">
    <property type="entry name" value="SusC_RagA_signa"/>
    <property type="match status" value="1"/>
</dbReference>
<dbReference type="OrthoDB" id="9768177at2"/>
<dbReference type="PROSITE" id="PS52016">
    <property type="entry name" value="TONB_DEPENDENT_REC_3"/>
    <property type="match status" value="1"/>
</dbReference>
<dbReference type="InterPro" id="IPR039426">
    <property type="entry name" value="TonB-dep_rcpt-like"/>
</dbReference>
<gene>
    <name evidence="6" type="ORF">SAMN04488055_5183</name>
</gene>
<dbReference type="Gene3D" id="3.55.50.30">
    <property type="match status" value="1"/>
</dbReference>
<dbReference type="Pfam" id="PF07660">
    <property type="entry name" value="STN"/>
    <property type="match status" value="1"/>
</dbReference>
<keyword evidence="7" id="KW-1185">Reference proteome</keyword>
<dbReference type="Proteomes" id="UP000185003">
    <property type="component" value="Unassembled WGS sequence"/>
</dbReference>